<dbReference type="EMBL" id="BMXV01000002">
    <property type="protein sequence ID" value="GGY63359.1"/>
    <property type="molecule type" value="Genomic_DNA"/>
</dbReference>
<dbReference type="RefSeq" id="WP_189573094.1">
    <property type="nucleotide sequence ID" value="NZ_BMXV01000002.1"/>
</dbReference>
<name>A0ABQ3AP30_9GAMM</name>
<reference evidence="2" key="1">
    <citation type="journal article" date="2019" name="Int. J. Syst. Evol. Microbiol.">
        <title>The Global Catalogue of Microorganisms (GCM) 10K type strain sequencing project: providing services to taxonomists for standard genome sequencing and annotation.</title>
        <authorList>
            <consortium name="The Broad Institute Genomics Platform"/>
            <consortium name="The Broad Institute Genome Sequencing Center for Infectious Disease"/>
            <person name="Wu L."/>
            <person name="Ma J."/>
        </authorList>
    </citation>
    <scope>NUCLEOTIDE SEQUENCE [LARGE SCALE GENOMIC DNA]</scope>
    <source>
        <strain evidence="2">KCTC 22280</strain>
    </source>
</reference>
<accession>A0ABQ3AP30</accession>
<proteinExistence type="predicted"/>
<organism evidence="1 2">
    <name type="scientific">Marinobacter zhanjiangensis</name>
    <dbReference type="NCBI Taxonomy" id="578215"/>
    <lineage>
        <taxon>Bacteria</taxon>
        <taxon>Pseudomonadati</taxon>
        <taxon>Pseudomonadota</taxon>
        <taxon>Gammaproteobacteria</taxon>
        <taxon>Pseudomonadales</taxon>
        <taxon>Marinobacteraceae</taxon>
        <taxon>Marinobacter</taxon>
    </lineage>
</organism>
<dbReference type="Pfam" id="PF09720">
    <property type="entry name" value="Unstab_antitox"/>
    <property type="match status" value="1"/>
</dbReference>
<evidence type="ECO:0008006" key="3">
    <source>
        <dbReference type="Google" id="ProtNLM"/>
    </source>
</evidence>
<keyword evidence="2" id="KW-1185">Reference proteome</keyword>
<evidence type="ECO:0000313" key="1">
    <source>
        <dbReference type="EMBL" id="GGY63359.1"/>
    </source>
</evidence>
<gene>
    <name evidence="1" type="ORF">GCM10007071_07440</name>
</gene>
<dbReference type="InterPro" id="IPR013406">
    <property type="entry name" value="CHP02574_addiction_mod"/>
</dbReference>
<protein>
    <recommendedName>
        <fullName evidence="3">Addiction module component, TIGR02574 family</fullName>
    </recommendedName>
</protein>
<sequence length="81" mass="8966">MRIQELIDEASALPVDERAHVVESLLQSLNPTDSAIDDKWAAVAKARLAELESGEAEAVSGEDVFRKIRSRAQRCQHVKPL</sequence>
<dbReference type="Proteomes" id="UP000601597">
    <property type="component" value="Unassembled WGS sequence"/>
</dbReference>
<evidence type="ECO:0000313" key="2">
    <source>
        <dbReference type="Proteomes" id="UP000601597"/>
    </source>
</evidence>
<comment type="caution">
    <text evidence="1">The sequence shown here is derived from an EMBL/GenBank/DDBJ whole genome shotgun (WGS) entry which is preliminary data.</text>
</comment>
<dbReference type="NCBIfam" id="TIGR02574">
    <property type="entry name" value="stabl_TIGR02574"/>
    <property type="match status" value="1"/>
</dbReference>